<name>A0A0M3JSU7_ANISI</name>
<dbReference type="AlphaFoldDB" id="A0A0M3JSU7"/>
<reference evidence="2 3" key="2">
    <citation type="submission" date="2018-11" db="EMBL/GenBank/DDBJ databases">
        <authorList>
            <consortium name="Pathogen Informatics"/>
        </authorList>
    </citation>
    <scope>NUCLEOTIDE SEQUENCE [LARGE SCALE GENOMIC DNA]</scope>
</reference>
<feature type="region of interest" description="Disordered" evidence="1">
    <location>
        <begin position="1124"/>
        <end position="1146"/>
    </location>
</feature>
<accession>A0A0M3JSU7</accession>
<evidence type="ECO:0000313" key="3">
    <source>
        <dbReference type="Proteomes" id="UP000267096"/>
    </source>
</evidence>
<dbReference type="WBParaSite" id="ASIM_0001107201-mRNA-1">
    <property type="protein sequence ID" value="ASIM_0001107201-mRNA-1"/>
    <property type="gene ID" value="ASIM_0001107201"/>
</dbReference>
<gene>
    <name evidence="2" type="ORF">ASIM_LOCUS10630</name>
</gene>
<reference evidence="4" key="1">
    <citation type="submission" date="2017-02" db="UniProtKB">
        <authorList>
            <consortium name="WormBaseParasite"/>
        </authorList>
    </citation>
    <scope>IDENTIFICATION</scope>
</reference>
<organism evidence="4">
    <name type="scientific">Anisakis simplex</name>
    <name type="common">Herring worm</name>
    <dbReference type="NCBI Taxonomy" id="6269"/>
    <lineage>
        <taxon>Eukaryota</taxon>
        <taxon>Metazoa</taxon>
        <taxon>Ecdysozoa</taxon>
        <taxon>Nematoda</taxon>
        <taxon>Chromadorea</taxon>
        <taxon>Rhabditida</taxon>
        <taxon>Spirurina</taxon>
        <taxon>Ascaridomorpha</taxon>
        <taxon>Ascaridoidea</taxon>
        <taxon>Anisakidae</taxon>
        <taxon>Anisakis</taxon>
        <taxon>Anisakis simplex complex</taxon>
    </lineage>
</organism>
<dbReference type="EMBL" id="UYRR01031009">
    <property type="protein sequence ID" value="VDK43343.1"/>
    <property type="molecule type" value="Genomic_DNA"/>
</dbReference>
<dbReference type="OrthoDB" id="5827301at2759"/>
<protein>
    <submittedName>
        <fullName evidence="4">Protein kinase domain-containing protein</fullName>
    </submittedName>
</protein>
<sequence>MTLDKGASSFSNAESFQKLMYELLCAWHGANTRPGENVVGEVEKMKAIRKIIYRLLVELDQRILVLTTDFTIESENAQKFFEEWSVLTWSVLCITMRLQPGGFYVGTASRVTSLPSDEERLILARLNNALVKLVNDAYPIRPPPGVSDSDHCYKRFFQYFGQTLHTLHNFYSMLDSVTMNGDVNEFVADLVTFGDTQLRLCIEAFREFSNQQGERLWRCVRTAQVQRMTDYRVLSLEPLIAFYTNMIYTLGILAARLQGFRYELTLVRNVLVDDDPIYALVSMVFTALELLVSDGCLATEPSTNAILVTNNLFPMQCGALVRGVIFRDFQIQVVSEETAYQIQMEIRKQKLLQCPGAIGTFPSAALLAMKPATGVKRNNATVSAEGGNTAHKKSDVNSKESVLITPIYNSKHQFWSGSYPHLLCTTRQKDSVLDSRSTQIGKRPLFYFYIRATFFSPGGGMATSHTLSLPFTIATRRNQDCQVQRMMSSYTATCFWLYGINIQNGLLITWSESGISWERFKYLYSQYFRVNAEVKRGFENVDFALLQHKMHCHDCDSSLPVAFTNAGCERRITFKNMLCPHLRYECGSVNVRFSVWRGMLELLQIFQDHRTTVRQLWQAELIFGFVDFEQVCEVLKLHENTMCMRLSFITGGSVCFSIKTTTTHSIVHLEPLDLKRLQAKSLLDYVKDIANAEKVRYILSANNILVPVAEVLSTHNLAASGEIFEGRDVCSNVTHTGNVDSMQHIRFTALRVAVVTCRVDDETLNDDYSFELNQQQDIVQQQQSNCCLNVSVPNVSQQELTSAPPPTTEQQQNHLILTTQAQHASQCIHHQRIAVSPLAASLNLSSAQQHHPPLLTMTASNCSLSYSTPSSCSVTPSSSSAALPTKVASHLPQFHHGASASNCSTSGYYLPIYSTSCRCSSSEQPTRAAAVSSPITTNTTSNTCSSSMTTRTCSTSTTKCCCLNCYAVASTSAVQFSGTSFSYSSPSPIDSGPGCSMISKFSRLDGISNIRSSNSTRRVDLGSGLGLYPNVLINSNTKANSNNSLSSSLTTSSLPLSKSPSKFLLELRQLMAEYNITSHNLMDLIISGALANITATASSFSPIISTDTAAAKTCSIMDHLHHNNDSNANDNNNDNATISDTSNSTRTSNCAAIDRFLPSSIVLNNNYDEKFPQSGSFSSHL</sequence>
<keyword evidence="3" id="KW-1185">Reference proteome</keyword>
<evidence type="ECO:0000313" key="4">
    <source>
        <dbReference type="WBParaSite" id="ASIM_0001107201-mRNA-1"/>
    </source>
</evidence>
<evidence type="ECO:0000313" key="2">
    <source>
        <dbReference type="EMBL" id="VDK43343.1"/>
    </source>
</evidence>
<feature type="compositionally biased region" description="Low complexity" evidence="1">
    <location>
        <begin position="1125"/>
        <end position="1145"/>
    </location>
</feature>
<proteinExistence type="predicted"/>
<evidence type="ECO:0000256" key="1">
    <source>
        <dbReference type="SAM" id="MobiDB-lite"/>
    </source>
</evidence>
<dbReference type="Proteomes" id="UP000267096">
    <property type="component" value="Unassembled WGS sequence"/>
</dbReference>